<dbReference type="AlphaFoldDB" id="A0A4P6EMQ4"/>
<dbReference type="EMBL" id="CP035495">
    <property type="protein sequence ID" value="QAY63944.1"/>
    <property type="molecule type" value="Genomic_DNA"/>
</dbReference>
<dbReference type="OrthoDB" id="4412570at2"/>
<dbReference type="Proteomes" id="UP000291758">
    <property type="component" value="Chromosome"/>
</dbReference>
<dbReference type="KEGG" id="xyl:ET495_12715"/>
<evidence type="ECO:0000313" key="1">
    <source>
        <dbReference type="EMBL" id="QAY63944.1"/>
    </source>
</evidence>
<dbReference type="Pfam" id="PF10783">
    <property type="entry name" value="DUF2599"/>
    <property type="match status" value="1"/>
</dbReference>
<proteinExistence type="predicted"/>
<keyword evidence="2" id="KW-1185">Reference proteome</keyword>
<evidence type="ECO:0000313" key="2">
    <source>
        <dbReference type="Proteomes" id="UP000291758"/>
    </source>
</evidence>
<reference evidence="1 2" key="1">
    <citation type="submission" date="2019-01" db="EMBL/GenBank/DDBJ databases">
        <title>Genome sequencing of strain 2JSPR-7.</title>
        <authorList>
            <person name="Heo J."/>
            <person name="Kim S.-J."/>
            <person name="Kim J.-S."/>
            <person name="Hong S.-B."/>
            <person name="Kwon S.-W."/>
        </authorList>
    </citation>
    <scope>NUCLEOTIDE SEQUENCE [LARGE SCALE GENOMIC DNA]</scope>
    <source>
        <strain evidence="1 2">2JSPR-7</strain>
    </source>
</reference>
<name>A0A4P6EMQ4_9MICO</name>
<gene>
    <name evidence="1" type="ORF">ET495_12715</name>
</gene>
<organism evidence="1 2">
    <name type="scientific">Xylanimonas allomyrinae</name>
    <dbReference type="NCBI Taxonomy" id="2509459"/>
    <lineage>
        <taxon>Bacteria</taxon>
        <taxon>Bacillati</taxon>
        <taxon>Actinomycetota</taxon>
        <taxon>Actinomycetes</taxon>
        <taxon>Micrococcales</taxon>
        <taxon>Promicromonosporaceae</taxon>
        <taxon>Xylanimonas</taxon>
    </lineage>
</organism>
<sequence length="455" mass="47401">MHRAGERRHEVETESHRAWNAAESNRGCLRGGALPPASASVTMFAGSAVAAEGADGLSLTTAPAVIGVGDAQGFTLMVEDYNDSNVSDASCVTPGLHMEAYMRTRNVSLTTAVLVSALALSGVGTAHADELPATSDGIAEVVAAATPPDVAGDEASAVAKPGGSYASEGTDVQVAIPRTTDGEVNATAQTESGPVSVSVGVVADESVRGALASDGSVVYAGQGSTDATVQPTEDGMRIHTVISDASAPTRFVHDVTLSPGLRLVMMSDIPVDNAEGALMHEAGEPSGVLFLDAEDHVVGGFSSPWAKDANGMDVPTHYEIQDGALVQYVDHMGSDVAYPVVADPYLGFSLISSASWTKYAEGRTLKVTPTGWSRANAGSYLAGVSGWDELYSKYKNSGLNTNLDGMRDQYICHQQIVALRSPGKSTWNLDEWRPDVSYVQTVNSSCNPGGAKWFD</sequence>
<accession>A0A4P6EMQ4</accession>
<dbReference type="InterPro" id="IPR019719">
    <property type="entry name" value="DUF2599"/>
</dbReference>
<protein>
    <submittedName>
        <fullName evidence="1">DUF2599 domain-containing protein</fullName>
    </submittedName>
</protein>